<dbReference type="GO" id="GO:0003700">
    <property type="term" value="F:DNA-binding transcription factor activity"/>
    <property type="evidence" value="ECO:0007669"/>
    <property type="project" value="InterPro"/>
</dbReference>
<evidence type="ECO:0000259" key="5">
    <source>
        <dbReference type="PROSITE" id="PS50931"/>
    </source>
</evidence>
<dbReference type="Proteomes" id="UP000009296">
    <property type="component" value="Chromosome"/>
</dbReference>
<name>F8AM48_METOI</name>
<dbReference type="eggNOG" id="arCOG00225">
    <property type="taxonomic scope" value="Archaea"/>
</dbReference>
<dbReference type="EMBL" id="CP002792">
    <property type="protein sequence ID" value="AEH06733.1"/>
    <property type="molecule type" value="Genomic_DNA"/>
</dbReference>
<dbReference type="InterPro" id="IPR036390">
    <property type="entry name" value="WH_DNA-bd_sf"/>
</dbReference>
<proteinExistence type="inferred from homology"/>
<gene>
    <name evidence="6" type="ordered locus">Metok_0756</name>
</gene>
<dbReference type="PANTHER" id="PTHR30126">
    <property type="entry name" value="HTH-TYPE TRANSCRIPTIONAL REGULATOR"/>
    <property type="match status" value="1"/>
</dbReference>
<dbReference type="KEGG" id="mok:Metok_0756"/>
<protein>
    <submittedName>
        <fullName evidence="6">Regulatory protein LysR</fullName>
    </submittedName>
</protein>
<sequence length="165" mass="18744">MPNLTTTLNIKYNNKSITEKQIEILKLISENKSQNKVAKILNIPPSSVNIQIKRLEKKLGVKLIYSSTSGTILTESAQNIVKYYESVQKRISKNPFIACGYISGELGKILFDDVVISSFDNIIKLHEMDLTSIIGIDDPYWSFRLGEPIPVAYDHFIMAYKKNLM</sequence>
<keyword evidence="2" id="KW-0805">Transcription regulation</keyword>
<dbReference type="HOGENOM" id="CLU_1607177_0_0_2"/>
<evidence type="ECO:0000313" key="6">
    <source>
        <dbReference type="EMBL" id="AEH06733.1"/>
    </source>
</evidence>
<keyword evidence="4" id="KW-0804">Transcription</keyword>
<dbReference type="STRING" id="647113.Metok_0756"/>
<dbReference type="PROSITE" id="PS50931">
    <property type="entry name" value="HTH_LYSR"/>
    <property type="match status" value="1"/>
</dbReference>
<organism evidence="6 7">
    <name type="scientific">Methanothermococcus okinawensis (strain DSM 14208 / JCM 11175 / IH1)</name>
    <dbReference type="NCBI Taxonomy" id="647113"/>
    <lineage>
        <taxon>Archaea</taxon>
        <taxon>Methanobacteriati</taxon>
        <taxon>Methanobacteriota</taxon>
        <taxon>Methanomada group</taxon>
        <taxon>Methanococci</taxon>
        <taxon>Methanococcales</taxon>
        <taxon>Methanococcaceae</taxon>
        <taxon>Methanothermococcus</taxon>
    </lineage>
</organism>
<dbReference type="PANTHER" id="PTHR30126:SF40">
    <property type="entry name" value="HTH-TYPE TRANSCRIPTIONAL REGULATOR GLTR"/>
    <property type="match status" value="1"/>
</dbReference>
<dbReference type="Pfam" id="PF00126">
    <property type="entry name" value="HTH_1"/>
    <property type="match status" value="1"/>
</dbReference>
<dbReference type="InterPro" id="IPR000847">
    <property type="entry name" value="LysR_HTH_N"/>
</dbReference>
<dbReference type="AlphaFoldDB" id="F8AM48"/>
<evidence type="ECO:0000256" key="4">
    <source>
        <dbReference type="ARBA" id="ARBA00023163"/>
    </source>
</evidence>
<dbReference type="SUPFAM" id="SSF46785">
    <property type="entry name" value="Winged helix' DNA-binding domain"/>
    <property type="match status" value="1"/>
</dbReference>
<dbReference type="GeneID" id="88183047"/>
<keyword evidence="7" id="KW-1185">Reference proteome</keyword>
<reference evidence="6" key="1">
    <citation type="submission" date="2011-05" db="EMBL/GenBank/DDBJ databases">
        <title>Complete sequence of chromosome of Methanothermococcus okinawensis IH1.</title>
        <authorList>
            <consortium name="US DOE Joint Genome Institute"/>
            <person name="Lucas S."/>
            <person name="Han J."/>
            <person name="Lapidus A."/>
            <person name="Cheng J.-F."/>
            <person name="Goodwin L."/>
            <person name="Pitluck S."/>
            <person name="Peters L."/>
            <person name="Mikhailova N."/>
            <person name="Held B."/>
            <person name="Han C."/>
            <person name="Tapia R."/>
            <person name="Land M."/>
            <person name="Hauser L."/>
            <person name="Kyrpides N."/>
            <person name="Ivanova N."/>
            <person name="Pagani I."/>
            <person name="Sieprawska-Lupa M."/>
            <person name="Takai K."/>
            <person name="Miyazaki J."/>
            <person name="Whitman W."/>
            <person name="Woyke T."/>
        </authorList>
    </citation>
    <scope>NUCLEOTIDE SEQUENCE</scope>
    <source>
        <strain evidence="6">IH1</strain>
    </source>
</reference>
<feature type="domain" description="HTH lysR-type" evidence="5">
    <location>
        <begin position="17"/>
        <end position="74"/>
    </location>
</feature>
<dbReference type="InterPro" id="IPR036388">
    <property type="entry name" value="WH-like_DNA-bd_sf"/>
</dbReference>
<dbReference type="Gene3D" id="1.10.10.10">
    <property type="entry name" value="Winged helix-like DNA-binding domain superfamily/Winged helix DNA-binding domain"/>
    <property type="match status" value="1"/>
</dbReference>
<evidence type="ECO:0000256" key="1">
    <source>
        <dbReference type="ARBA" id="ARBA00009437"/>
    </source>
</evidence>
<dbReference type="GO" id="GO:0000976">
    <property type="term" value="F:transcription cis-regulatory region binding"/>
    <property type="evidence" value="ECO:0007669"/>
    <property type="project" value="TreeGrafter"/>
</dbReference>
<comment type="similarity">
    <text evidence="1">Belongs to the LysR transcriptional regulatory family.</text>
</comment>
<accession>F8AM48</accession>
<evidence type="ECO:0000256" key="2">
    <source>
        <dbReference type="ARBA" id="ARBA00023015"/>
    </source>
</evidence>
<dbReference type="RefSeq" id="WP_013866918.1">
    <property type="nucleotide sequence ID" value="NC_015636.1"/>
</dbReference>
<keyword evidence="3" id="KW-0238">DNA-binding</keyword>
<evidence type="ECO:0000313" key="7">
    <source>
        <dbReference type="Proteomes" id="UP000009296"/>
    </source>
</evidence>
<evidence type="ECO:0000256" key="3">
    <source>
        <dbReference type="ARBA" id="ARBA00023125"/>
    </source>
</evidence>